<dbReference type="InterPro" id="IPR035963">
    <property type="entry name" value="FERM_2"/>
</dbReference>
<dbReference type="PANTHER" id="PTHR45858:SF5">
    <property type="entry name" value="MOESIN_EZRIN_RADIXIN HOMOLOG 1"/>
    <property type="match status" value="1"/>
</dbReference>
<evidence type="ECO:0000259" key="2">
    <source>
        <dbReference type="PROSITE" id="PS50057"/>
    </source>
</evidence>
<feature type="compositionally biased region" description="Acidic residues" evidence="1">
    <location>
        <begin position="790"/>
        <end position="820"/>
    </location>
</feature>
<dbReference type="Proteomes" id="UP000095280">
    <property type="component" value="Unplaced"/>
</dbReference>
<protein>
    <submittedName>
        <fullName evidence="4">FERM domain-containing protein</fullName>
    </submittedName>
</protein>
<organism evidence="3 4">
    <name type="scientific">Macrostomum lignano</name>
    <dbReference type="NCBI Taxonomy" id="282301"/>
    <lineage>
        <taxon>Eukaryota</taxon>
        <taxon>Metazoa</taxon>
        <taxon>Spiralia</taxon>
        <taxon>Lophotrochozoa</taxon>
        <taxon>Platyhelminthes</taxon>
        <taxon>Rhabditophora</taxon>
        <taxon>Macrostomorpha</taxon>
        <taxon>Macrostomida</taxon>
        <taxon>Macrostomidae</taxon>
        <taxon>Macrostomum</taxon>
    </lineage>
</organism>
<feature type="compositionally biased region" description="Low complexity" evidence="1">
    <location>
        <begin position="661"/>
        <end position="672"/>
    </location>
</feature>
<feature type="compositionally biased region" description="Low complexity" evidence="1">
    <location>
        <begin position="729"/>
        <end position="741"/>
    </location>
</feature>
<feature type="domain" description="FERM" evidence="2">
    <location>
        <begin position="1"/>
        <end position="270"/>
    </location>
</feature>
<sequence>TTIANCPPRVPARVENAISAAKEQKYKSGKENEKVQQESTSTSGASLICLFKTLVWLTIRAMQTAEKLSERIEIIVLTIAVSCSDVEFLSYQPSKGIGDFLEEEYLDTLYLTRLKVLPSPVSEELLKKVMEYHKAHVGLTPEDAEYSLLDTVRKVDLYGIRLHPARDRDGLPLSLAVAHTGVLVFQGTVRINCFNWAKVRKLSFKRKKFLVKLHPETNACDKEYLASMPHYIRDFSFYKDAVDFYFDSRVECKHFWKKCIEHHTFFRCQSARPLLRARNKVVSKGSSFRYCGRTQKQLLEFVRQNYYIRRPCPDWSSRSLPSRSPGGARRATTITSATAAAAMAAAATLSGRGSRAASTGSRGSHTLLPLHPLEPPTQKPLISPPTSMPPMPISNADKARFAADFAATMPSLQQRRQTGPPPVPPKPQQQQQSLLSSSPPLPPPPLDFADDFIADTDADVEWRRCRTSSLRAPLAARSSHGFDGYGEADGDDADGFGDYDGEGASTPPPLESLERLASTQAYVNSCCCPPPPAVPSAAGCHRLDDLDERAHLAGTMTSDEDVDVDADVDNDDWCAGMRRPRSVSRLESALATPKTGGSLVELDAIEDNYGDTDACLNGFEDDNGEAGRQDAATAATAVVQEDDRIEAADAASSPPSPVSPLLPEEPAAPAAPAPNFASPAVACSVSSLAASGAALSTVSEESGASSTTSATTSSASTTAGANVHAAATAATEASNAAPAADTADDAARSDSESSAAAGSNSDSGSDSSREPSVSSQLELRLCHNTTVGEVIDEGDDAEVGEGDDIDDDDCEDDAEDDEEASNYYEAEFLSRAEGRRRQRSSGASRESRRMIASGGAIVADASSLLPPPPPELLETTQQLEQLEQPEQPPLPPPGAAAAASATATDAAACFANPWARLDVGSECQAALHEAVHIGTLLDGLIQWPTESVPVFGLDSGQQWPSLSGPAAQPVLHFGHEFQAVQRHHSIVMAGGQHQQGREIRTPVRTVRHPGHVVQRRVGKDVAELRLAAVRVGQCALVKSQHIQHAHAADHAGVQIRALQGAGGHQKAAVAGALDDQLVGQGDAFLNQVLRCRNEIVEAVLLIHEAAAEVPVFAKFIAASNIGYGEGAAIIAQQRQPVGAEVRHNADVEAAVAVQQAGRRAFEIPNNSLCHRSVVMLPTVPRPNSICFQACRFSRSVTSSTSCTLRRYDRIRERLTTAAVLSTSVSCCGTNSSQRIVSRQKGAAAGGHAIRTVLGQLADVQLIGRLAPVGEEDQSVLAAIANAGRDKPFRRVGEFGAQPVPRLRLAQLVVHQLVIQIEVAGGAALRHAAVRVATVEHAGAVRCPGQAAELYLVQLVGQIRTVCDAFESNCLPVQATAGLAHRLRLQAGIVPIKIAITFPEVHRIPGIIFQIGEALAQLLPIWAAGQVLRRDLILSFNKAFSGRTVAILQSPVGVADFHAEEFVHNGLISGSIGVLRKVSLE</sequence>
<dbReference type="SMART" id="SM01196">
    <property type="entry name" value="FERM_C"/>
    <property type="match status" value="1"/>
</dbReference>
<dbReference type="InterPro" id="IPR000299">
    <property type="entry name" value="FERM_domain"/>
</dbReference>
<dbReference type="Pfam" id="PF09380">
    <property type="entry name" value="FERM_C"/>
    <property type="match status" value="1"/>
</dbReference>
<name>A0A1I8IFP7_9PLAT</name>
<feature type="compositionally biased region" description="Pro residues" evidence="1">
    <location>
        <begin position="372"/>
        <end position="392"/>
    </location>
</feature>
<evidence type="ECO:0000256" key="1">
    <source>
        <dbReference type="SAM" id="MobiDB-lite"/>
    </source>
</evidence>
<dbReference type="InterPro" id="IPR018980">
    <property type="entry name" value="FERM_PH-like_C"/>
</dbReference>
<dbReference type="InterPro" id="IPR014352">
    <property type="entry name" value="FERM/acyl-CoA-bd_prot_sf"/>
</dbReference>
<dbReference type="GO" id="GO:0005085">
    <property type="term" value="F:guanyl-nucleotide exchange factor activity"/>
    <property type="evidence" value="ECO:0007669"/>
    <property type="project" value="TreeGrafter"/>
</dbReference>
<accession>A0A1I8IFP7</accession>
<dbReference type="InterPro" id="IPR051835">
    <property type="entry name" value="RAC1-GEF"/>
</dbReference>
<dbReference type="Pfam" id="PF00373">
    <property type="entry name" value="FERM_M"/>
    <property type="match status" value="1"/>
</dbReference>
<dbReference type="InterPro" id="IPR019748">
    <property type="entry name" value="FERM_central"/>
</dbReference>
<feature type="region of interest" description="Disordered" evidence="1">
    <location>
        <begin position="352"/>
        <end position="395"/>
    </location>
</feature>
<dbReference type="PANTHER" id="PTHR45858">
    <property type="entry name" value="FERM DOMAIN CONTAINING PROTEIN"/>
    <property type="match status" value="1"/>
</dbReference>
<dbReference type="InterPro" id="IPR014847">
    <property type="entry name" value="FA"/>
</dbReference>
<feature type="region of interest" description="Disordered" evidence="1">
    <location>
        <begin position="646"/>
        <end position="672"/>
    </location>
</feature>
<proteinExistence type="predicted"/>
<dbReference type="CDD" id="cd14473">
    <property type="entry name" value="FERM_B-lobe"/>
    <property type="match status" value="1"/>
</dbReference>
<dbReference type="WBParaSite" id="maker-uti_cns_0012128-snap-gene-0.2-mRNA-1">
    <property type="protein sequence ID" value="maker-uti_cns_0012128-snap-gene-0.2-mRNA-1"/>
    <property type="gene ID" value="maker-uti_cns_0012128-snap-gene-0.2"/>
</dbReference>
<dbReference type="InterPro" id="IPR041788">
    <property type="entry name" value="FARP1/FARP2/FRMD7_FERM_C"/>
</dbReference>
<keyword evidence="3" id="KW-1185">Reference proteome</keyword>
<dbReference type="SMART" id="SM01195">
    <property type="entry name" value="FA"/>
    <property type="match status" value="1"/>
</dbReference>
<feature type="compositionally biased region" description="Low complexity" evidence="1">
    <location>
        <begin position="428"/>
        <end position="438"/>
    </location>
</feature>
<feature type="compositionally biased region" description="Low complexity" evidence="1">
    <location>
        <begin position="352"/>
        <end position="371"/>
    </location>
</feature>
<feature type="region of interest" description="Disordered" evidence="1">
    <location>
        <begin position="729"/>
        <end position="850"/>
    </location>
</feature>
<dbReference type="FunFam" id="2.30.29.30:FF:000002">
    <property type="entry name" value="Band 4.1-like protein 5 isoform 1"/>
    <property type="match status" value="1"/>
</dbReference>
<dbReference type="PROSITE" id="PS50057">
    <property type="entry name" value="FERM_3"/>
    <property type="match status" value="1"/>
</dbReference>
<feature type="compositionally biased region" description="Low complexity" evidence="1">
    <location>
        <begin position="752"/>
        <end position="775"/>
    </location>
</feature>
<dbReference type="SUPFAM" id="SSF47031">
    <property type="entry name" value="Second domain of FERM"/>
    <property type="match status" value="1"/>
</dbReference>
<reference evidence="4" key="1">
    <citation type="submission" date="2016-11" db="UniProtKB">
        <authorList>
            <consortium name="WormBaseParasite"/>
        </authorList>
    </citation>
    <scope>IDENTIFICATION</scope>
</reference>
<evidence type="ECO:0000313" key="3">
    <source>
        <dbReference type="Proteomes" id="UP000095280"/>
    </source>
</evidence>
<dbReference type="SUPFAM" id="SSF50729">
    <property type="entry name" value="PH domain-like"/>
    <property type="match status" value="1"/>
</dbReference>
<dbReference type="Gene3D" id="2.30.29.30">
    <property type="entry name" value="Pleckstrin-homology domain (PH domain)/Phosphotyrosine-binding domain (PTB)"/>
    <property type="match status" value="1"/>
</dbReference>
<dbReference type="Gene3D" id="1.20.80.10">
    <property type="match status" value="1"/>
</dbReference>
<dbReference type="CDD" id="cd13193">
    <property type="entry name" value="FERM_C_FARP1-like"/>
    <property type="match status" value="1"/>
</dbReference>
<feature type="region of interest" description="Disordered" evidence="1">
    <location>
        <begin position="411"/>
        <end position="451"/>
    </location>
</feature>
<dbReference type="Pfam" id="PF08736">
    <property type="entry name" value="FA"/>
    <property type="match status" value="1"/>
</dbReference>
<dbReference type="InterPro" id="IPR011993">
    <property type="entry name" value="PH-like_dom_sf"/>
</dbReference>
<evidence type="ECO:0000313" key="4">
    <source>
        <dbReference type="WBParaSite" id="maker-uti_cns_0012128-snap-gene-0.2-mRNA-1"/>
    </source>
</evidence>